<comment type="caution">
    <text evidence="1">The sequence shown here is derived from an EMBL/GenBank/DDBJ whole genome shotgun (WGS) entry which is preliminary data.</text>
</comment>
<accession>A0A8S9H5X1</accession>
<gene>
    <name evidence="1" type="ORF">F2Q68_00035850</name>
</gene>
<protein>
    <submittedName>
        <fullName evidence="1">Uncharacterized protein</fullName>
    </submittedName>
</protein>
<dbReference type="AlphaFoldDB" id="A0A8S9H5X1"/>
<organism evidence="1 2">
    <name type="scientific">Brassica cretica</name>
    <name type="common">Mustard</name>
    <dbReference type="NCBI Taxonomy" id="69181"/>
    <lineage>
        <taxon>Eukaryota</taxon>
        <taxon>Viridiplantae</taxon>
        <taxon>Streptophyta</taxon>
        <taxon>Embryophyta</taxon>
        <taxon>Tracheophyta</taxon>
        <taxon>Spermatophyta</taxon>
        <taxon>Magnoliopsida</taxon>
        <taxon>eudicotyledons</taxon>
        <taxon>Gunneridae</taxon>
        <taxon>Pentapetalae</taxon>
        <taxon>rosids</taxon>
        <taxon>malvids</taxon>
        <taxon>Brassicales</taxon>
        <taxon>Brassicaceae</taxon>
        <taxon>Brassiceae</taxon>
        <taxon>Brassica</taxon>
    </lineage>
</organism>
<evidence type="ECO:0000313" key="1">
    <source>
        <dbReference type="EMBL" id="KAF2552516.1"/>
    </source>
</evidence>
<name>A0A8S9H5X1_BRACR</name>
<sequence length="131" mass="14163">MEGNNFNKLVTVVVALKGGSNYLLWSRLVKTAIGRLRLWSHITDDASSSAKVGESEGRALASHQLIGKGMDHEVFKRADLEAFFKTPKESGNTLGNTLGYSYATHTLPSTTDNAYTATSEPSITSKMLGLL</sequence>
<dbReference type="Proteomes" id="UP000712281">
    <property type="component" value="Unassembled WGS sequence"/>
</dbReference>
<proteinExistence type="predicted"/>
<dbReference type="EMBL" id="QGKW02001988">
    <property type="protein sequence ID" value="KAF2552516.1"/>
    <property type="molecule type" value="Genomic_DNA"/>
</dbReference>
<reference evidence="1" key="1">
    <citation type="submission" date="2019-12" db="EMBL/GenBank/DDBJ databases">
        <title>Genome sequencing and annotation of Brassica cretica.</title>
        <authorList>
            <person name="Studholme D.J."/>
            <person name="Sarris P.F."/>
        </authorList>
    </citation>
    <scope>NUCLEOTIDE SEQUENCE</scope>
    <source>
        <strain evidence="1">PFS-001/15</strain>
        <tissue evidence="1">Leaf</tissue>
    </source>
</reference>
<evidence type="ECO:0000313" key="2">
    <source>
        <dbReference type="Proteomes" id="UP000712281"/>
    </source>
</evidence>